<dbReference type="AlphaFoldDB" id="A0A1M7LNA2"/>
<protein>
    <recommendedName>
        <fullName evidence="4">Relaxase/Mobilisation nuclease domain-containing protein</fullName>
    </recommendedName>
</protein>
<dbReference type="EMBL" id="FRCJ01000006">
    <property type="protein sequence ID" value="SHM79722.1"/>
    <property type="molecule type" value="Genomic_DNA"/>
</dbReference>
<evidence type="ECO:0008006" key="4">
    <source>
        <dbReference type="Google" id="ProtNLM"/>
    </source>
</evidence>
<name>A0A1M7LNA2_XYLRU</name>
<reference evidence="2 3" key="1">
    <citation type="submission" date="2016-11" db="EMBL/GenBank/DDBJ databases">
        <authorList>
            <person name="Jaros S."/>
            <person name="Januszkiewicz K."/>
            <person name="Wedrychowicz H."/>
        </authorList>
    </citation>
    <scope>NUCLEOTIDE SEQUENCE [LARGE SCALE GENOMIC DNA]</scope>
    <source>
        <strain evidence="2 3">BPI-34</strain>
    </source>
</reference>
<dbReference type="OrthoDB" id="3035232at2"/>
<dbReference type="RefSeq" id="WP_139294851.1">
    <property type="nucleotide sequence ID" value="NZ_FOLF01000005.1"/>
</dbReference>
<dbReference type="Proteomes" id="UP000184280">
    <property type="component" value="Unassembled WGS sequence"/>
</dbReference>
<evidence type="ECO:0000313" key="3">
    <source>
        <dbReference type="Proteomes" id="UP000184280"/>
    </source>
</evidence>
<accession>A0A1M7LNA2</accession>
<gene>
    <name evidence="2" type="ORF">SAMN04488494_2636</name>
</gene>
<organism evidence="2 3">
    <name type="scientific">Xylanibacter ruminicola</name>
    <name type="common">Prevotella ruminicola</name>
    <dbReference type="NCBI Taxonomy" id="839"/>
    <lineage>
        <taxon>Bacteria</taxon>
        <taxon>Pseudomonadati</taxon>
        <taxon>Bacteroidota</taxon>
        <taxon>Bacteroidia</taxon>
        <taxon>Bacteroidales</taxon>
        <taxon>Prevotellaceae</taxon>
        <taxon>Xylanibacter</taxon>
    </lineage>
</organism>
<evidence type="ECO:0000313" key="2">
    <source>
        <dbReference type="EMBL" id="SHM79722.1"/>
    </source>
</evidence>
<sequence>MIARARAVAHGNAYTTYATLKRDAEFVCCENMAGDMTAAVTDDDLDNIWLQFKYAGENYIAKGKAVSRNLIAMEVSPTKDESKGWTLEQWKWFAHRFIEEMDKIEFRDKNGKVSSKRMDLAHSKWIAMLHHDAKSGIPHLHFMVSRFTIDGRINDTNLIGLKATMAANSINQSLGWKQSQEISEEHKAEIKNALYDILRNMNRFDWNVFLQKIKERGYSAELKKDRNDEVVGYRIKRGNSKYNASEIGRQLTASRIEATWRQLHKDMEAETAKRKADEQKARIEYAERHHFVCEPVSPDTKKEHFEFDRSIADGKEPEHFTFEVSENLVDAMCSSFKALEDEFEFVLEEVIETSLFVFFELMSATGGSGYSSGSCGGSNNDLPHKKKDDDDELLRAMRIAKAVARSCPRKVIRHGYGR</sequence>
<feature type="region of interest" description="Disordered" evidence="1">
    <location>
        <begin position="368"/>
        <end position="387"/>
    </location>
</feature>
<evidence type="ECO:0000256" key="1">
    <source>
        <dbReference type="SAM" id="MobiDB-lite"/>
    </source>
</evidence>
<proteinExistence type="predicted"/>